<feature type="transmembrane region" description="Helical" evidence="2">
    <location>
        <begin position="434"/>
        <end position="459"/>
    </location>
</feature>
<feature type="transmembrane region" description="Helical" evidence="2">
    <location>
        <begin position="372"/>
        <end position="395"/>
    </location>
</feature>
<evidence type="ECO:0000313" key="4">
    <source>
        <dbReference type="Proteomes" id="UP000034739"/>
    </source>
</evidence>
<evidence type="ECO:0000313" key="3">
    <source>
        <dbReference type="EMBL" id="KKU88443.1"/>
    </source>
</evidence>
<dbReference type="AlphaFoldDB" id="A0A0G1WDN2"/>
<keyword evidence="2" id="KW-0472">Membrane</keyword>
<organism evidence="3 4">
    <name type="scientific">Candidatus Gottesmanbacteria bacterium GW2011_GWA2_47_9</name>
    <dbReference type="NCBI Taxonomy" id="1618445"/>
    <lineage>
        <taxon>Bacteria</taxon>
        <taxon>Candidatus Gottesmaniibacteriota</taxon>
    </lineage>
</organism>
<feature type="region of interest" description="Disordered" evidence="1">
    <location>
        <begin position="1"/>
        <end position="22"/>
    </location>
</feature>
<sequence length="563" mass="64353">MTTDPSIPTTPAEPIDEGKDIHPLTPEFERLTQAYVQGINSVSRAMTPIHVDEIASRIAKFYEMVRKVVDWKEDNVLRRSAIERALKRTLFPKLSGVIIQSNVDTYRIAYTITADLIRGGHLANDEIPQEAVLTVENALKKYLYILEHAQFPSADLIPIKRKINFATFIIELAACEIEEILTNPVKERTLLQAMTESLTARIRTLPEGSISDEEKKTHTFIASCRTLFDLDDGFILYELIKFTYPGWSAPDAQLLKRLASEIPNLWLTSHHVLEHPISRQLFTISERIDTVFMLLGDVMDQYKEAPQKLAAAISDKTTLTAHLIEAYDKRYVSLKARLLRLAIFSTLSVFLSNWVTFFIIEVPLASWFYEGFNLFTAIIDFVVPTAVMFALVSIIRAPPAENIELVKRAVYQFLYADEKRKLYDVYLKRRRNPVIAAVMGVLYMGMMLGVLGGVGYVFYIAKLPITSVVFDTFTIALTFFAAVLIRNKAKELSVDDRMTVWEFLLDMVSVPIARIGSFLANKWKEYNIIAILFTFLIETPMVVVFDFIESWSQYLKERRSELH</sequence>
<evidence type="ECO:0000256" key="2">
    <source>
        <dbReference type="SAM" id="Phobius"/>
    </source>
</evidence>
<comment type="caution">
    <text evidence="3">The sequence shown here is derived from an EMBL/GenBank/DDBJ whole genome shotgun (WGS) entry which is preliminary data.</text>
</comment>
<accession>A0A0G1WDN2</accession>
<proteinExistence type="predicted"/>
<evidence type="ECO:0000256" key="1">
    <source>
        <dbReference type="SAM" id="MobiDB-lite"/>
    </source>
</evidence>
<feature type="transmembrane region" description="Helical" evidence="2">
    <location>
        <begin position="465"/>
        <end position="486"/>
    </location>
</feature>
<dbReference type="Proteomes" id="UP000034739">
    <property type="component" value="Unassembled WGS sequence"/>
</dbReference>
<keyword evidence="2" id="KW-1133">Transmembrane helix</keyword>
<feature type="transmembrane region" description="Helical" evidence="2">
    <location>
        <begin position="526"/>
        <end position="548"/>
    </location>
</feature>
<feature type="transmembrane region" description="Helical" evidence="2">
    <location>
        <begin position="338"/>
        <end position="360"/>
    </location>
</feature>
<keyword evidence="2" id="KW-0812">Transmembrane</keyword>
<gene>
    <name evidence="3" type="ORF">UY16_C0007G0024</name>
</gene>
<dbReference type="EMBL" id="LCOY01000007">
    <property type="protein sequence ID" value="KKU88443.1"/>
    <property type="molecule type" value="Genomic_DNA"/>
</dbReference>
<name>A0A0G1WDN2_9BACT</name>
<protein>
    <submittedName>
        <fullName evidence="3">Uncharacterized protein</fullName>
    </submittedName>
</protein>
<reference evidence="3 4" key="1">
    <citation type="journal article" date="2015" name="Nature">
        <title>rRNA introns, odd ribosomes, and small enigmatic genomes across a large radiation of phyla.</title>
        <authorList>
            <person name="Brown C.T."/>
            <person name="Hug L.A."/>
            <person name="Thomas B.C."/>
            <person name="Sharon I."/>
            <person name="Castelle C.J."/>
            <person name="Singh A."/>
            <person name="Wilkins M.J."/>
            <person name="Williams K.H."/>
            <person name="Banfield J.F."/>
        </authorList>
    </citation>
    <scope>NUCLEOTIDE SEQUENCE [LARGE SCALE GENOMIC DNA]</scope>
</reference>